<evidence type="ECO:0000313" key="5">
    <source>
        <dbReference type="EMBL" id="SHJ22509.1"/>
    </source>
</evidence>
<feature type="region of interest" description="Disordered" evidence="4">
    <location>
        <begin position="1"/>
        <end position="36"/>
    </location>
</feature>
<keyword evidence="6" id="KW-1185">Reference proteome</keyword>
<proteinExistence type="inferred from homology"/>
<dbReference type="InterPro" id="IPR012347">
    <property type="entry name" value="Ferritin-like"/>
</dbReference>
<accession>A0A1M6HK58</accession>
<dbReference type="Proteomes" id="UP000184080">
    <property type="component" value="Unassembled WGS sequence"/>
</dbReference>
<dbReference type="GO" id="GO:0030435">
    <property type="term" value="P:sporulation resulting in formation of a cellular spore"/>
    <property type="evidence" value="ECO:0007669"/>
    <property type="project" value="UniProtKB-KW"/>
</dbReference>
<dbReference type="RefSeq" id="WP_073007058.1">
    <property type="nucleotide sequence ID" value="NZ_FQZO01000003.1"/>
</dbReference>
<dbReference type="PANTHER" id="PTHR39183">
    <property type="entry name" value="SPORE COAT PROTEIN F-LIKE PROTEIN YHCQ"/>
    <property type="match status" value="1"/>
</dbReference>
<keyword evidence="1" id="KW-0749">Sporulation</keyword>
<dbReference type="InterPro" id="IPR012851">
    <property type="entry name" value="Spore_coat_CotF-like"/>
</dbReference>
<dbReference type="AlphaFoldDB" id="A0A1M6HK58"/>
<keyword evidence="5" id="KW-0946">Virion</keyword>
<feature type="compositionally biased region" description="Low complexity" evidence="4">
    <location>
        <begin position="10"/>
        <end position="33"/>
    </location>
</feature>
<evidence type="ECO:0000313" key="6">
    <source>
        <dbReference type="Proteomes" id="UP000184080"/>
    </source>
</evidence>
<comment type="subcellular location">
    <subcellularLocation>
        <location evidence="2">Spore coat</location>
    </subcellularLocation>
</comment>
<dbReference type="Gene3D" id="1.20.1260.10">
    <property type="match status" value="1"/>
</dbReference>
<sequence>MAWMDSILGPNENENPENNQDNTNNTNNSSNEQITDKDIAMDMLTSSKGDIGQLTKAITESTNPQLRLTLTNQLNSAINSHFRLSDMAIKKGWYEAHTCPTELINKDLGEFQGMKLQQQSMQNSQNMQ</sequence>
<evidence type="ECO:0000256" key="2">
    <source>
        <dbReference type="ARBA" id="ARBA00024325"/>
    </source>
</evidence>
<name>A0A1M6HK58_9CLOT</name>
<dbReference type="STRING" id="1121298.SAMN05444401_2548"/>
<evidence type="ECO:0000256" key="1">
    <source>
        <dbReference type="ARBA" id="ARBA00022969"/>
    </source>
</evidence>
<keyword evidence="5" id="KW-0167">Capsid protein</keyword>
<dbReference type="PANTHER" id="PTHR39183:SF1">
    <property type="entry name" value="SPORE COAT PROTEIN F-LIKE PROTEIN YHCQ"/>
    <property type="match status" value="1"/>
</dbReference>
<dbReference type="Pfam" id="PF07875">
    <property type="entry name" value="Coat_F"/>
    <property type="match status" value="1"/>
</dbReference>
<evidence type="ECO:0000256" key="3">
    <source>
        <dbReference type="ARBA" id="ARBA00024344"/>
    </source>
</evidence>
<protein>
    <submittedName>
        <fullName evidence="5">Spore coat protein CotF</fullName>
    </submittedName>
</protein>
<reference evidence="5 6" key="1">
    <citation type="submission" date="2016-11" db="EMBL/GenBank/DDBJ databases">
        <authorList>
            <person name="Jaros S."/>
            <person name="Januszkiewicz K."/>
            <person name="Wedrychowicz H."/>
        </authorList>
    </citation>
    <scope>NUCLEOTIDE SEQUENCE [LARGE SCALE GENOMIC DNA]</scope>
    <source>
        <strain evidence="5 6">DSM 21864</strain>
    </source>
</reference>
<evidence type="ECO:0000256" key="4">
    <source>
        <dbReference type="SAM" id="MobiDB-lite"/>
    </source>
</evidence>
<gene>
    <name evidence="5" type="ORF">SAMN05444401_2548</name>
</gene>
<organism evidence="5 6">
    <name type="scientific">Clostridium amylolyticum</name>
    <dbReference type="NCBI Taxonomy" id="1121298"/>
    <lineage>
        <taxon>Bacteria</taxon>
        <taxon>Bacillati</taxon>
        <taxon>Bacillota</taxon>
        <taxon>Clostridia</taxon>
        <taxon>Eubacteriales</taxon>
        <taxon>Clostridiaceae</taxon>
        <taxon>Clostridium</taxon>
    </lineage>
</organism>
<comment type="similarity">
    <text evidence="3">Belongs to the CotF family.</text>
</comment>
<dbReference type="EMBL" id="FQZO01000003">
    <property type="protein sequence ID" value="SHJ22509.1"/>
    <property type="molecule type" value="Genomic_DNA"/>
</dbReference>